<sequence>MKTSLAIIAAFAYVVALAAAEEPAVKDPATAEDAPAQRDADDEAAEYGGGGYGGGGYGGYRGWGGGYRGWGGGYRGYRGYRGCLDVVSLDARLTNCFVAYRWRLPTKPRKIMQERGNSTSSSIHVMVLVQASRERVGRQLSCRRKSSWRLKIGKYGTIVSCFEQFSTLTRGAFGIRVNRNRFAFAQYPSYSLFRCIIISISRFPLILPGRNAAVLLS</sequence>
<evidence type="ECO:0000256" key="1">
    <source>
        <dbReference type="SAM" id="MobiDB-lite"/>
    </source>
</evidence>
<dbReference type="EMBL" id="JAGDFM010001058">
    <property type="protein sequence ID" value="KAG7375581.1"/>
    <property type="molecule type" value="Genomic_DNA"/>
</dbReference>
<accession>A0A8T1V3Q0</accession>
<feature type="signal peptide" evidence="2">
    <location>
        <begin position="1"/>
        <end position="20"/>
    </location>
</feature>
<comment type="caution">
    <text evidence="3">The sequence shown here is derived from an EMBL/GenBank/DDBJ whole genome shotgun (WGS) entry which is preliminary data.</text>
</comment>
<evidence type="ECO:0000313" key="4">
    <source>
        <dbReference type="Proteomes" id="UP000694044"/>
    </source>
</evidence>
<protein>
    <submittedName>
        <fullName evidence="3">Uncharacterized protein</fullName>
    </submittedName>
</protein>
<dbReference type="AlphaFoldDB" id="A0A8T1V3Q0"/>
<evidence type="ECO:0000256" key="2">
    <source>
        <dbReference type="SAM" id="SignalP"/>
    </source>
</evidence>
<feature type="region of interest" description="Disordered" evidence="1">
    <location>
        <begin position="26"/>
        <end position="45"/>
    </location>
</feature>
<proteinExistence type="predicted"/>
<keyword evidence="2" id="KW-0732">Signal</keyword>
<feature type="chain" id="PRO_5035863341" evidence="2">
    <location>
        <begin position="21"/>
        <end position="217"/>
    </location>
</feature>
<gene>
    <name evidence="3" type="ORF">PHYPSEUDO_000575</name>
</gene>
<name>A0A8T1V3Q0_9STRA</name>
<reference evidence="3" key="1">
    <citation type="submission" date="2021-02" db="EMBL/GenBank/DDBJ databases">
        <authorList>
            <person name="Palmer J.M."/>
        </authorList>
    </citation>
    <scope>NUCLEOTIDE SEQUENCE</scope>
    <source>
        <strain evidence="3">SCRP734</strain>
    </source>
</reference>
<dbReference type="Proteomes" id="UP000694044">
    <property type="component" value="Unassembled WGS sequence"/>
</dbReference>
<keyword evidence="4" id="KW-1185">Reference proteome</keyword>
<organism evidence="3 4">
    <name type="scientific">Phytophthora pseudosyringae</name>
    <dbReference type="NCBI Taxonomy" id="221518"/>
    <lineage>
        <taxon>Eukaryota</taxon>
        <taxon>Sar</taxon>
        <taxon>Stramenopiles</taxon>
        <taxon>Oomycota</taxon>
        <taxon>Peronosporomycetes</taxon>
        <taxon>Peronosporales</taxon>
        <taxon>Peronosporaceae</taxon>
        <taxon>Phytophthora</taxon>
    </lineage>
</organism>
<evidence type="ECO:0000313" key="3">
    <source>
        <dbReference type="EMBL" id="KAG7375581.1"/>
    </source>
</evidence>